<feature type="transmembrane region" description="Helical" evidence="1">
    <location>
        <begin position="31"/>
        <end position="53"/>
    </location>
</feature>
<dbReference type="EMBL" id="JAYKXP010000027">
    <property type="protein sequence ID" value="KAK7043963.1"/>
    <property type="molecule type" value="Genomic_DNA"/>
</dbReference>
<keyword evidence="1" id="KW-0472">Membrane</keyword>
<proteinExistence type="predicted"/>
<keyword evidence="1" id="KW-0812">Transmembrane</keyword>
<evidence type="ECO:0000313" key="2">
    <source>
        <dbReference type="EMBL" id="KAK7043963.1"/>
    </source>
</evidence>
<sequence length="270" mass="30648">MSQRLASLFGASTPFDPHHTLVTSPFFSPTILAFIRLSVAIYTLVTLIFLVVWDSVRSDGDQFFTYFTNLTFTGICAYYWASFVQTAFFVHRKRHGKDGYPLQSWGKTLQVLHLMLQTTVVTFPILVTVVFWALLSSPETLGSTINRYRNLTVHALNTVFCSFEMIFTNNPPPKPLMLPFMILILIGYLGVAYITHITQGFYTYSFLDPKEQGSLLAAYIAGIGLAEVVLFGVAWLVMWLRQRIFFKKPEAGDEVEEEMCEVIEHDKPGV</sequence>
<dbReference type="AlphaFoldDB" id="A0AAW0CV56"/>
<comment type="caution">
    <text evidence="2">The sequence shown here is derived from an EMBL/GenBank/DDBJ whole genome shotgun (WGS) entry which is preliminary data.</text>
</comment>
<evidence type="ECO:0000256" key="1">
    <source>
        <dbReference type="SAM" id="Phobius"/>
    </source>
</evidence>
<keyword evidence="3" id="KW-1185">Reference proteome</keyword>
<protein>
    <recommendedName>
        <fullName evidence="4">FAR-17a/AIG1-like protein</fullName>
    </recommendedName>
</protein>
<dbReference type="PANTHER" id="PTHR12242:SF1">
    <property type="entry name" value="MYND-TYPE DOMAIN-CONTAINING PROTEIN"/>
    <property type="match status" value="1"/>
</dbReference>
<feature type="transmembrane region" description="Helical" evidence="1">
    <location>
        <begin position="111"/>
        <end position="135"/>
    </location>
</feature>
<organism evidence="2 3">
    <name type="scientific">Paramarasmius palmivorus</name>
    <dbReference type="NCBI Taxonomy" id="297713"/>
    <lineage>
        <taxon>Eukaryota</taxon>
        <taxon>Fungi</taxon>
        <taxon>Dikarya</taxon>
        <taxon>Basidiomycota</taxon>
        <taxon>Agaricomycotina</taxon>
        <taxon>Agaricomycetes</taxon>
        <taxon>Agaricomycetidae</taxon>
        <taxon>Agaricales</taxon>
        <taxon>Marasmiineae</taxon>
        <taxon>Marasmiaceae</taxon>
        <taxon>Paramarasmius</taxon>
    </lineage>
</organism>
<dbReference type="GO" id="GO:0016020">
    <property type="term" value="C:membrane"/>
    <property type="evidence" value="ECO:0007669"/>
    <property type="project" value="TreeGrafter"/>
</dbReference>
<feature type="transmembrane region" description="Helical" evidence="1">
    <location>
        <begin position="176"/>
        <end position="196"/>
    </location>
</feature>
<feature type="transmembrane region" description="Helical" evidence="1">
    <location>
        <begin position="65"/>
        <end position="90"/>
    </location>
</feature>
<feature type="transmembrane region" description="Helical" evidence="1">
    <location>
        <begin position="216"/>
        <end position="240"/>
    </location>
</feature>
<reference evidence="2 3" key="1">
    <citation type="submission" date="2024-01" db="EMBL/GenBank/DDBJ databases">
        <title>A draft genome for a cacao thread blight-causing isolate of Paramarasmius palmivorus.</title>
        <authorList>
            <person name="Baruah I.K."/>
            <person name="Bukari Y."/>
            <person name="Amoako-Attah I."/>
            <person name="Meinhardt L.W."/>
            <person name="Bailey B.A."/>
            <person name="Cohen S.P."/>
        </authorList>
    </citation>
    <scope>NUCLEOTIDE SEQUENCE [LARGE SCALE GENOMIC DNA]</scope>
    <source>
        <strain evidence="2 3">GH-12</strain>
    </source>
</reference>
<name>A0AAW0CV56_9AGAR</name>
<gene>
    <name evidence="2" type="ORF">VNI00_008131</name>
</gene>
<evidence type="ECO:0000313" key="3">
    <source>
        <dbReference type="Proteomes" id="UP001383192"/>
    </source>
</evidence>
<evidence type="ECO:0008006" key="4">
    <source>
        <dbReference type="Google" id="ProtNLM"/>
    </source>
</evidence>
<dbReference type="PANTHER" id="PTHR12242">
    <property type="entry name" value="OS02G0130600 PROTEIN-RELATED"/>
    <property type="match status" value="1"/>
</dbReference>
<accession>A0AAW0CV56</accession>
<keyword evidence="1" id="KW-1133">Transmembrane helix</keyword>
<dbReference type="Proteomes" id="UP001383192">
    <property type="component" value="Unassembled WGS sequence"/>
</dbReference>